<keyword evidence="1" id="KW-1015">Disulfide bond</keyword>
<name>A0AAU9KPW5_9STRA</name>
<dbReference type="Proteomes" id="UP001160483">
    <property type="component" value="Unassembled WGS sequence"/>
</dbReference>
<dbReference type="Gene3D" id="3.40.30.10">
    <property type="entry name" value="Glutaredoxin"/>
    <property type="match status" value="1"/>
</dbReference>
<proteinExistence type="predicted"/>
<dbReference type="AlphaFoldDB" id="A0AAU9KPW5"/>
<dbReference type="SUPFAM" id="SSF52833">
    <property type="entry name" value="Thioredoxin-like"/>
    <property type="match status" value="1"/>
</dbReference>
<dbReference type="EMBL" id="CAKKTJ010000152">
    <property type="protein sequence ID" value="CAH0476332.1"/>
    <property type="molecule type" value="Genomic_DNA"/>
</dbReference>
<evidence type="ECO:0000313" key="3">
    <source>
        <dbReference type="EMBL" id="CAH0476332.1"/>
    </source>
</evidence>
<protein>
    <recommendedName>
        <fullName evidence="2">Thioredoxin domain-containing protein</fullName>
    </recommendedName>
</protein>
<dbReference type="CDD" id="cd02947">
    <property type="entry name" value="TRX_family"/>
    <property type="match status" value="1"/>
</dbReference>
<accession>A0AAU9KPW5</accession>
<reference evidence="3" key="1">
    <citation type="submission" date="2021-11" db="EMBL/GenBank/DDBJ databases">
        <authorList>
            <person name="Islam A."/>
            <person name="Islam S."/>
            <person name="Flora M.S."/>
            <person name="Rahman M."/>
            <person name="Ziaur R.M."/>
            <person name="Epstein J.H."/>
            <person name="Hassan M."/>
            <person name="Klassen M."/>
            <person name="Woodard K."/>
            <person name="Webb A."/>
            <person name="Webby R.J."/>
            <person name="El Zowalaty M.E."/>
        </authorList>
    </citation>
    <scope>NUCLEOTIDE SEQUENCE</scope>
    <source>
        <strain evidence="3">Pbs3</strain>
    </source>
</reference>
<evidence type="ECO:0000313" key="4">
    <source>
        <dbReference type="Proteomes" id="UP001160483"/>
    </source>
</evidence>
<dbReference type="PROSITE" id="PS51352">
    <property type="entry name" value="THIOREDOXIN_2"/>
    <property type="match status" value="1"/>
</dbReference>
<evidence type="ECO:0000259" key="2">
    <source>
        <dbReference type="PROSITE" id="PS51352"/>
    </source>
</evidence>
<dbReference type="PRINTS" id="PR00421">
    <property type="entry name" value="THIOREDOXIN"/>
</dbReference>
<dbReference type="InterPro" id="IPR036249">
    <property type="entry name" value="Thioredoxin-like_sf"/>
</dbReference>
<sequence>MMRKVLTSRASLWRLHNSRFLSLSKQSRVKLIRSDDAYSQITTEGTGQKTIVYFMAKWCPPCKMISPIYDELSTKHEDIEFAKLDVDELNDTASKAGVRSMPTFFYFKNGKFQQSLSFSGADEEILRKNAKQLSDL</sequence>
<dbReference type="PANTHER" id="PTHR46115">
    <property type="entry name" value="THIOREDOXIN-LIKE PROTEIN 1"/>
    <property type="match status" value="1"/>
</dbReference>
<evidence type="ECO:0000256" key="1">
    <source>
        <dbReference type="ARBA" id="ARBA00023157"/>
    </source>
</evidence>
<dbReference type="InterPro" id="IPR013766">
    <property type="entry name" value="Thioredoxin_domain"/>
</dbReference>
<dbReference type="Pfam" id="PF00085">
    <property type="entry name" value="Thioredoxin"/>
    <property type="match status" value="1"/>
</dbReference>
<feature type="domain" description="Thioredoxin" evidence="2">
    <location>
        <begin position="29"/>
        <end position="135"/>
    </location>
</feature>
<gene>
    <name evidence="3" type="ORF">PBS003_LOCUS3116</name>
</gene>
<organism evidence="3 4">
    <name type="scientific">Peronospora belbahrii</name>
    <dbReference type="NCBI Taxonomy" id="622444"/>
    <lineage>
        <taxon>Eukaryota</taxon>
        <taxon>Sar</taxon>
        <taxon>Stramenopiles</taxon>
        <taxon>Oomycota</taxon>
        <taxon>Peronosporomycetes</taxon>
        <taxon>Peronosporales</taxon>
        <taxon>Peronosporaceae</taxon>
        <taxon>Peronospora</taxon>
    </lineage>
</organism>
<comment type="caution">
    <text evidence="3">The sequence shown here is derived from an EMBL/GenBank/DDBJ whole genome shotgun (WGS) entry which is preliminary data.</text>
</comment>